<dbReference type="Gene3D" id="3.10.50.40">
    <property type="match status" value="1"/>
</dbReference>
<protein>
    <recommendedName>
        <fullName evidence="3">peptidylprolyl isomerase</fullName>
        <ecNumber evidence="3">5.2.1.8</ecNumber>
    </recommendedName>
</protein>
<dbReference type="RefSeq" id="WP_158952704.1">
    <property type="nucleotide sequence ID" value="NZ_CP046914.1"/>
</dbReference>
<keyword evidence="6 7" id="KW-0413">Isomerase</keyword>
<dbReference type="SUPFAM" id="SSF109998">
    <property type="entry name" value="Triger factor/SurA peptide-binding domain-like"/>
    <property type="match status" value="1"/>
</dbReference>
<dbReference type="KEGG" id="pacs:FAZ98_18260"/>
<dbReference type="GO" id="GO:0003755">
    <property type="term" value="F:peptidyl-prolyl cis-trans isomerase activity"/>
    <property type="evidence" value="ECO:0007669"/>
    <property type="project" value="UniProtKB-KW"/>
</dbReference>
<evidence type="ECO:0000256" key="2">
    <source>
        <dbReference type="ARBA" id="ARBA00007656"/>
    </source>
</evidence>
<evidence type="ECO:0000313" key="11">
    <source>
        <dbReference type="Proteomes" id="UP000433577"/>
    </source>
</evidence>
<dbReference type="InterPro" id="IPR046357">
    <property type="entry name" value="PPIase_dom_sf"/>
</dbReference>
<evidence type="ECO:0000256" key="1">
    <source>
        <dbReference type="ARBA" id="ARBA00000971"/>
    </source>
</evidence>
<evidence type="ECO:0000256" key="3">
    <source>
        <dbReference type="ARBA" id="ARBA00013194"/>
    </source>
</evidence>
<evidence type="ECO:0000256" key="8">
    <source>
        <dbReference type="SAM" id="SignalP"/>
    </source>
</evidence>
<dbReference type="PANTHER" id="PTHR47245">
    <property type="entry name" value="PEPTIDYLPROLYL ISOMERASE"/>
    <property type="match status" value="1"/>
</dbReference>
<dbReference type="SUPFAM" id="SSF54534">
    <property type="entry name" value="FKBP-like"/>
    <property type="match status" value="1"/>
</dbReference>
<dbReference type="Gene3D" id="1.10.8.1040">
    <property type="match status" value="1"/>
</dbReference>
<dbReference type="OrthoDB" id="8929268at2"/>
<gene>
    <name evidence="10" type="ORF">FAZ98_18260</name>
</gene>
<dbReference type="Proteomes" id="UP000433577">
    <property type="component" value="Chromosome 2"/>
</dbReference>
<dbReference type="InterPro" id="IPR027304">
    <property type="entry name" value="Trigger_fact/SurA_dom_sf"/>
</dbReference>
<accession>A0A7Z2JHT5</accession>
<reference evidence="10 11" key="1">
    <citation type="submission" date="2019-12" db="EMBL/GenBank/DDBJ databases">
        <title>Paraburkholderia acidiphila 7Q-K02 sp. nov and Paraburkholderia acidisoli DHF22 sp. nov., two strains isolated from forest soil.</title>
        <authorList>
            <person name="Gao Z."/>
            <person name="Qiu L."/>
        </authorList>
    </citation>
    <scope>NUCLEOTIDE SEQUENCE [LARGE SCALE GENOMIC DNA]</scope>
    <source>
        <strain evidence="10 11">DHF22</strain>
    </source>
</reference>
<evidence type="ECO:0000256" key="4">
    <source>
        <dbReference type="ARBA" id="ARBA00022729"/>
    </source>
</evidence>
<keyword evidence="5 7" id="KW-0697">Rotamase</keyword>
<feature type="domain" description="PpiC" evidence="9">
    <location>
        <begin position="147"/>
        <end position="246"/>
    </location>
</feature>
<comment type="catalytic activity">
    <reaction evidence="1">
        <text>[protein]-peptidylproline (omega=180) = [protein]-peptidylproline (omega=0)</text>
        <dbReference type="Rhea" id="RHEA:16237"/>
        <dbReference type="Rhea" id="RHEA-COMP:10747"/>
        <dbReference type="Rhea" id="RHEA-COMP:10748"/>
        <dbReference type="ChEBI" id="CHEBI:83833"/>
        <dbReference type="ChEBI" id="CHEBI:83834"/>
        <dbReference type="EC" id="5.2.1.8"/>
    </reaction>
</comment>
<feature type="signal peptide" evidence="8">
    <location>
        <begin position="1"/>
        <end position="31"/>
    </location>
</feature>
<organism evidence="10 11">
    <name type="scientific">Paraburkholderia acidisoli</name>
    <dbReference type="NCBI Taxonomy" id="2571748"/>
    <lineage>
        <taxon>Bacteria</taxon>
        <taxon>Pseudomonadati</taxon>
        <taxon>Pseudomonadota</taxon>
        <taxon>Betaproteobacteria</taxon>
        <taxon>Burkholderiales</taxon>
        <taxon>Burkholderiaceae</taxon>
        <taxon>Paraburkholderia</taxon>
    </lineage>
</organism>
<dbReference type="EMBL" id="CP046914">
    <property type="protein sequence ID" value="QGZ63714.1"/>
    <property type="molecule type" value="Genomic_DNA"/>
</dbReference>
<dbReference type="InterPro" id="IPR000297">
    <property type="entry name" value="PPIase_PpiC"/>
</dbReference>
<name>A0A7Z2JHT5_9BURK</name>
<evidence type="ECO:0000256" key="5">
    <source>
        <dbReference type="ARBA" id="ARBA00023110"/>
    </source>
</evidence>
<sequence>MSFMSRWIRTLCMTAFAAVTASTLLPALSLAAETTTLPAGAMALVNGQAIAQTTLDEAVRKVTSNAGAPDTPQLRAALKQDLIARELLRQQALRAHYDQRPEVAQAPAEQKTDAAIRAWIVDNVRAAAVTDADVKARYDAVIQTFGKDEYKPQVIAVADEATANTVIAAAKSGKPFADLAREYGVGATQANAGAMPWISLKLPLTEGNTHGVPMPLAQAITSLAPGELLPQPLKADDGWLIVRLEAKRAMAIPKFDASKEEIRRTLQAEAMDLAMAQRVTQLAQEATIVE</sequence>
<dbReference type="PANTHER" id="PTHR47245:SF1">
    <property type="entry name" value="FOLDASE PROTEIN PRSA"/>
    <property type="match status" value="1"/>
</dbReference>
<dbReference type="PROSITE" id="PS50198">
    <property type="entry name" value="PPIC_PPIASE_2"/>
    <property type="match status" value="1"/>
</dbReference>
<dbReference type="EC" id="5.2.1.8" evidence="3"/>
<dbReference type="AlphaFoldDB" id="A0A7Z2JHT5"/>
<keyword evidence="11" id="KW-1185">Reference proteome</keyword>
<dbReference type="InterPro" id="IPR050245">
    <property type="entry name" value="PrsA_foldase"/>
</dbReference>
<evidence type="ECO:0000313" key="10">
    <source>
        <dbReference type="EMBL" id="QGZ63714.1"/>
    </source>
</evidence>
<proteinExistence type="inferred from homology"/>
<evidence type="ECO:0000259" key="9">
    <source>
        <dbReference type="PROSITE" id="PS50198"/>
    </source>
</evidence>
<dbReference type="Pfam" id="PF13145">
    <property type="entry name" value="Rotamase_2"/>
    <property type="match status" value="1"/>
</dbReference>
<evidence type="ECO:0000256" key="6">
    <source>
        <dbReference type="ARBA" id="ARBA00023235"/>
    </source>
</evidence>
<evidence type="ECO:0000256" key="7">
    <source>
        <dbReference type="PROSITE-ProRule" id="PRU00278"/>
    </source>
</evidence>
<keyword evidence="4 8" id="KW-0732">Signal</keyword>
<comment type="similarity">
    <text evidence="2">Belongs to the PpiC/parvulin rotamase family.</text>
</comment>
<feature type="chain" id="PRO_5031320597" description="peptidylprolyl isomerase" evidence="8">
    <location>
        <begin position="32"/>
        <end position="290"/>
    </location>
</feature>